<dbReference type="HOGENOM" id="CLU_1365948_0_0_1"/>
<dbReference type="GO" id="GO:0016075">
    <property type="term" value="P:rRNA catabolic process"/>
    <property type="evidence" value="ECO:0007669"/>
    <property type="project" value="TreeGrafter"/>
</dbReference>
<dbReference type="GO" id="GO:0000176">
    <property type="term" value="C:nuclear exosome (RNase complex)"/>
    <property type="evidence" value="ECO:0007669"/>
    <property type="project" value="UniProtKB-ARBA"/>
</dbReference>
<dbReference type="GO" id="GO:0000177">
    <property type="term" value="C:cytoplasmic exosome (RNase complex)"/>
    <property type="evidence" value="ECO:0007669"/>
    <property type="project" value="TreeGrafter"/>
</dbReference>
<dbReference type="SUPFAM" id="SSF54211">
    <property type="entry name" value="Ribosomal protein S5 domain 2-like"/>
    <property type="match status" value="1"/>
</dbReference>
<dbReference type="InterPro" id="IPR036345">
    <property type="entry name" value="ExoRNase_PH_dom2_sf"/>
</dbReference>
<keyword evidence="2" id="KW-1185">Reference proteome</keyword>
<evidence type="ECO:0000313" key="2">
    <source>
        <dbReference type="Proteomes" id="UP000030655"/>
    </source>
</evidence>
<dbReference type="OrthoDB" id="437922at2759"/>
<accession>A0A059F5X7</accession>
<dbReference type="GO" id="GO:0005730">
    <property type="term" value="C:nucleolus"/>
    <property type="evidence" value="ECO:0007669"/>
    <property type="project" value="TreeGrafter"/>
</dbReference>
<sequence length="200" mass="22948">MQSLIDQGLRLDGRKLLEHREIKIYRIELDTILIEIGGTILSIQILRPYNKPKSKTQLSFTVNGTNKNEDYAKSIESIFNRIIILPENTYLDININVKQEDGSTLVHLVNGISISLCCNGINMKSLVFGITVGLYGSNLIIDVLENEEKKGYLSYIFSDNNCIYLKTHFKISEYVFNQMIDTAEEYKSSVYELFTAYLRK</sequence>
<dbReference type="InterPro" id="IPR027408">
    <property type="entry name" value="PNPase/RNase_PH_dom_sf"/>
</dbReference>
<dbReference type="PANTHER" id="PTHR11953:SF0">
    <property type="entry name" value="EXOSOME COMPLEX COMPONENT RRP41"/>
    <property type="match status" value="1"/>
</dbReference>
<proteinExistence type="predicted"/>
<gene>
    <name evidence="1" type="ORF">H312_00175</name>
</gene>
<dbReference type="EMBL" id="KK365130">
    <property type="protein sequence ID" value="KCZ82517.1"/>
    <property type="molecule type" value="Genomic_DNA"/>
</dbReference>
<dbReference type="AlphaFoldDB" id="A0A059F5X7"/>
<dbReference type="STRING" id="1288291.A0A059F5X7"/>
<dbReference type="SUPFAM" id="SSF55666">
    <property type="entry name" value="Ribonuclease PH domain 2-like"/>
    <property type="match status" value="1"/>
</dbReference>
<dbReference type="GO" id="GO:0034475">
    <property type="term" value="P:U4 snRNA 3'-end processing"/>
    <property type="evidence" value="ECO:0007669"/>
    <property type="project" value="TreeGrafter"/>
</dbReference>
<reference evidence="1 2" key="2">
    <citation type="submission" date="2014-03" db="EMBL/GenBank/DDBJ databases">
        <title>The Genome Sequence of Anncaliia algerae insect isolate PRA339.</title>
        <authorList>
            <consortium name="The Broad Institute Genome Sequencing Platform"/>
            <consortium name="The Broad Institute Genome Sequencing Center for Infectious Disease"/>
            <person name="Cuomo C."/>
            <person name="Becnel J."/>
            <person name="Sanscrainte N."/>
            <person name="Walker B."/>
            <person name="Young S.K."/>
            <person name="Zeng Q."/>
            <person name="Gargeya S."/>
            <person name="Fitzgerald M."/>
            <person name="Haas B."/>
            <person name="Abouelleil A."/>
            <person name="Alvarado L."/>
            <person name="Arachchi H.M."/>
            <person name="Berlin A.M."/>
            <person name="Chapman S.B."/>
            <person name="Dewar J."/>
            <person name="Goldberg J."/>
            <person name="Griggs A."/>
            <person name="Gujja S."/>
            <person name="Hansen M."/>
            <person name="Howarth C."/>
            <person name="Imamovic A."/>
            <person name="Larimer J."/>
            <person name="McCowan C."/>
            <person name="Murphy C."/>
            <person name="Neiman D."/>
            <person name="Pearson M."/>
            <person name="Priest M."/>
            <person name="Roberts A."/>
            <person name="Saif S."/>
            <person name="Shea T."/>
            <person name="Sisk P."/>
            <person name="Sykes S."/>
            <person name="Wortman J."/>
            <person name="Nusbaum C."/>
            <person name="Birren B."/>
        </authorList>
    </citation>
    <scope>NUCLEOTIDE SEQUENCE [LARGE SCALE GENOMIC DNA]</scope>
    <source>
        <strain evidence="1 2">PRA339</strain>
    </source>
</reference>
<dbReference type="GO" id="GO:0071028">
    <property type="term" value="P:nuclear mRNA surveillance"/>
    <property type="evidence" value="ECO:0007669"/>
    <property type="project" value="TreeGrafter"/>
</dbReference>
<name>A0A059F5X7_9MICR</name>
<dbReference type="Gene3D" id="3.30.230.70">
    <property type="entry name" value="GHMP Kinase, N-terminal domain"/>
    <property type="match status" value="1"/>
</dbReference>
<dbReference type="PANTHER" id="PTHR11953">
    <property type="entry name" value="EXOSOME COMPLEX COMPONENT"/>
    <property type="match status" value="1"/>
</dbReference>
<organism evidence="1 2">
    <name type="scientific">Anncaliia algerae PRA339</name>
    <dbReference type="NCBI Taxonomy" id="1288291"/>
    <lineage>
        <taxon>Eukaryota</taxon>
        <taxon>Fungi</taxon>
        <taxon>Fungi incertae sedis</taxon>
        <taxon>Microsporidia</taxon>
        <taxon>Tubulinosematoidea</taxon>
        <taxon>Tubulinosematidae</taxon>
        <taxon>Anncaliia</taxon>
    </lineage>
</organism>
<dbReference type="GO" id="GO:0003723">
    <property type="term" value="F:RNA binding"/>
    <property type="evidence" value="ECO:0007669"/>
    <property type="project" value="TreeGrafter"/>
</dbReference>
<dbReference type="InterPro" id="IPR050080">
    <property type="entry name" value="RNase_PH"/>
</dbReference>
<protein>
    <submittedName>
        <fullName evidence="1">Uncharacterized protein</fullName>
    </submittedName>
</protein>
<dbReference type="Proteomes" id="UP000030655">
    <property type="component" value="Unassembled WGS sequence"/>
</dbReference>
<dbReference type="GO" id="GO:0071051">
    <property type="term" value="P:poly(A)-dependent snoRNA 3'-end processing"/>
    <property type="evidence" value="ECO:0007669"/>
    <property type="project" value="TreeGrafter"/>
</dbReference>
<evidence type="ECO:0000313" key="1">
    <source>
        <dbReference type="EMBL" id="KCZ82517.1"/>
    </source>
</evidence>
<reference evidence="2" key="1">
    <citation type="submission" date="2013-02" db="EMBL/GenBank/DDBJ databases">
        <authorList>
            <consortium name="The Broad Institute Genome Sequencing Platform"/>
            <person name="Cuomo C."/>
            <person name="Becnel J."/>
            <person name="Sanscrainte N."/>
            <person name="Walker B."/>
            <person name="Young S.K."/>
            <person name="Zeng Q."/>
            <person name="Gargeya S."/>
            <person name="Fitzgerald M."/>
            <person name="Haas B."/>
            <person name="Abouelleil A."/>
            <person name="Alvarado L."/>
            <person name="Arachchi H.M."/>
            <person name="Berlin A.M."/>
            <person name="Chapman S.B."/>
            <person name="Dewar J."/>
            <person name="Goldberg J."/>
            <person name="Griggs A."/>
            <person name="Gujja S."/>
            <person name="Hansen M."/>
            <person name="Howarth C."/>
            <person name="Imamovic A."/>
            <person name="Larimer J."/>
            <person name="McCowan C."/>
            <person name="Murphy C."/>
            <person name="Neiman D."/>
            <person name="Pearson M."/>
            <person name="Priest M."/>
            <person name="Roberts A."/>
            <person name="Saif S."/>
            <person name="Shea T."/>
            <person name="Sisk P."/>
            <person name="Sykes S."/>
            <person name="Wortman J."/>
            <person name="Nusbaum C."/>
            <person name="Birren B."/>
        </authorList>
    </citation>
    <scope>NUCLEOTIDE SEQUENCE [LARGE SCALE GENOMIC DNA]</scope>
    <source>
        <strain evidence="2">PRA339</strain>
    </source>
</reference>
<dbReference type="VEuPathDB" id="MicrosporidiaDB:H312_00175"/>
<dbReference type="InterPro" id="IPR020568">
    <property type="entry name" value="Ribosomal_Su5_D2-typ_SF"/>
</dbReference>